<keyword evidence="2" id="KW-1185">Reference proteome</keyword>
<comment type="caution">
    <text evidence="1">The sequence shown here is derived from an EMBL/GenBank/DDBJ whole genome shotgun (WGS) entry which is preliminary data.</text>
</comment>
<organism evidence="1 2">
    <name type="scientific">Cladonia borealis</name>
    <dbReference type="NCBI Taxonomy" id="184061"/>
    <lineage>
        <taxon>Eukaryota</taxon>
        <taxon>Fungi</taxon>
        <taxon>Dikarya</taxon>
        <taxon>Ascomycota</taxon>
        <taxon>Pezizomycotina</taxon>
        <taxon>Lecanoromycetes</taxon>
        <taxon>OSLEUM clade</taxon>
        <taxon>Lecanoromycetidae</taxon>
        <taxon>Lecanorales</taxon>
        <taxon>Lecanorineae</taxon>
        <taxon>Cladoniaceae</taxon>
        <taxon>Cladonia</taxon>
    </lineage>
</organism>
<proteinExistence type="predicted"/>
<evidence type="ECO:0000313" key="1">
    <source>
        <dbReference type="EMBL" id="KAK0513191.1"/>
    </source>
</evidence>
<protein>
    <submittedName>
        <fullName evidence="1">Uncharacterized protein</fullName>
    </submittedName>
</protein>
<name>A0AA39UB86_9LECA</name>
<dbReference type="Proteomes" id="UP001166286">
    <property type="component" value="Unassembled WGS sequence"/>
</dbReference>
<accession>A0AA39UB86</accession>
<dbReference type="AlphaFoldDB" id="A0AA39UB86"/>
<reference evidence="1" key="1">
    <citation type="submission" date="2023-03" db="EMBL/GenBank/DDBJ databases">
        <title>Complete genome of Cladonia borealis.</title>
        <authorList>
            <person name="Park H."/>
        </authorList>
    </citation>
    <scope>NUCLEOTIDE SEQUENCE</scope>
    <source>
        <strain evidence="1">ANT050790</strain>
    </source>
</reference>
<evidence type="ECO:0000313" key="2">
    <source>
        <dbReference type="Proteomes" id="UP001166286"/>
    </source>
</evidence>
<gene>
    <name evidence="1" type="ORF">JMJ35_004177</name>
</gene>
<dbReference type="EMBL" id="JAFEKC020000008">
    <property type="protein sequence ID" value="KAK0513191.1"/>
    <property type="molecule type" value="Genomic_DNA"/>
</dbReference>
<sequence length="210" mass="25708">MPLFKSDKLHTAAVVRHTNQQRLCRETLDNLWNQHGIDEFLAEWNEFTDFPTQRDQAAWCLENFLKIVDALMNEEVEYGFLPQLRWIVRVYWGRFYEHYIFDDFSNQDDMREFEELVSTFKAQYQADLDCGGAFKIPHPWKRADGHEETKRFEWKPFVDAFRNLKDVDLKPLAQSIPLKDVKKRSLGKWRRFRRRWVPRSVRYFWYDHFF</sequence>